<dbReference type="Proteomes" id="UP000032680">
    <property type="component" value="Unassembled WGS sequence"/>
</dbReference>
<evidence type="ECO:0000313" key="2">
    <source>
        <dbReference type="EMBL" id="GAN76987.1"/>
    </source>
</evidence>
<protein>
    <recommendedName>
        <fullName evidence="4">Transcriptional initiation protein Tat</fullName>
    </recommendedName>
</protein>
<reference evidence="2 3" key="1">
    <citation type="submission" date="2012-11" db="EMBL/GenBank/DDBJ databases">
        <title>Whole genome sequence of Acidisphaera rubrifaciens HS-AP3.</title>
        <authorList>
            <person name="Azuma Y."/>
            <person name="Higashiura N."/>
            <person name="Hirakawa H."/>
            <person name="Matsushita K."/>
        </authorList>
    </citation>
    <scope>NUCLEOTIDE SEQUENCE [LARGE SCALE GENOMIC DNA]</scope>
    <source>
        <strain evidence="2 3">HS-AP3</strain>
    </source>
</reference>
<dbReference type="EMBL" id="BANB01000213">
    <property type="protein sequence ID" value="GAN76987.1"/>
    <property type="molecule type" value="Genomic_DNA"/>
</dbReference>
<keyword evidence="3" id="KW-1185">Reference proteome</keyword>
<accession>A0A0D6P5P2</accession>
<organism evidence="2 3">
    <name type="scientific">Acidisphaera rubrifaciens HS-AP3</name>
    <dbReference type="NCBI Taxonomy" id="1231350"/>
    <lineage>
        <taxon>Bacteria</taxon>
        <taxon>Pseudomonadati</taxon>
        <taxon>Pseudomonadota</taxon>
        <taxon>Alphaproteobacteria</taxon>
        <taxon>Acetobacterales</taxon>
        <taxon>Acetobacteraceae</taxon>
        <taxon>Acidisphaera</taxon>
    </lineage>
</organism>
<dbReference type="AlphaFoldDB" id="A0A0D6P5P2"/>
<proteinExistence type="predicted"/>
<evidence type="ECO:0008006" key="4">
    <source>
        <dbReference type="Google" id="ProtNLM"/>
    </source>
</evidence>
<comment type="caution">
    <text evidence="2">The sequence shown here is derived from an EMBL/GenBank/DDBJ whole genome shotgun (WGS) entry which is preliminary data.</text>
</comment>
<evidence type="ECO:0000256" key="1">
    <source>
        <dbReference type="SAM" id="MobiDB-lite"/>
    </source>
</evidence>
<feature type="region of interest" description="Disordered" evidence="1">
    <location>
        <begin position="155"/>
        <end position="174"/>
    </location>
</feature>
<gene>
    <name evidence="2" type="ORF">Asru_0213_09</name>
</gene>
<name>A0A0D6P5P2_9PROT</name>
<sequence>MQAGLAVAAGAVGIAGGRAAAAEASLLPQGAATLQGLVDRLAKAPRRRDYKTVPMILDNQDFWDHAALTEVMSYRGGPRQVWDNTDIAGPWLNLMRNSLNAQVWSFRHPDFLVVSATHGSAHLALYDQAMWDKYGFAKLTKDKFKTNTLIEEQKAGAADPAKYQDPEGAFSPHDNSIPALQRRGVVFLACHNAIWEVSEKLIKTGANPDKLSHEALAAELTNHLIPQAVLTPGVVATIPELQGAGFHYAYAI</sequence>
<evidence type="ECO:0000313" key="3">
    <source>
        <dbReference type="Proteomes" id="UP000032680"/>
    </source>
</evidence>